<evidence type="ECO:0008006" key="4">
    <source>
        <dbReference type="Google" id="ProtNLM"/>
    </source>
</evidence>
<feature type="region of interest" description="Disordered" evidence="1">
    <location>
        <begin position="323"/>
        <end position="348"/>
    </location>
</feature>
<name>A0A5N5QRF8_9AGAM</name>
<dbReference type="EMBL" id="SSOP01000022">
    <property type="protein sequence ID" value="KAB5594294.1"/>
    <property type="molecule type" value="Genomic_DNA"/>
</dbReference>
<sequence length="348" mass="37843">MAETQSLLTSVDRVGRIPLVNDTLSTLNTLLSQNTYSKGIYSTAQAYGERAYSLSQPVQVRLAPVIVRVDGYANMGLDALESRWPYPFQASTEEVIDTLKQGPDAAYGIATAYANAASKAYEDRVKTPAYELTLTPIVDRFEIVVNKFHKEALSSSASSCSSSSSDSEGAAERQYVRAYRLSLDLKDQILLVSSEQLKQIQQNNVYIQRATESLHNLTNSISSLSHGSSTRAHQLSQSVLAELESIQQLVHSRKEALPGQYASLKEAVGATLTEVRGIVHETNVPVGEKAVKVRDAVIGRVQPVLQQVIEEGKKLIGRAMVKGEEATEQTKEGVQDVKENGVSANGST</sequence>
<comment type="caution">
    <text evidence="2">The sequence shown here is derived from an EMBL/GenBank/DDBJ whole genome shotgun (WGS) entry which is preliminary data.</text>
</comment>
<keyword evidence="3" id="KW-1185">Reference proteome</keyword>
<proteinExistence type="predicted"/>
<feature type="compositionally biased region" description="Basic and acidic residues" evidence="1">
    <location>
        <begin position="323"/>
        <end position="339"/>
    </location>
</feature>
<accession>A0A5N5QRF8</accession>
<organism evidence="2 3">
    <name type="scientific">Ceratobasidium theobromae</name>
    <dbReference type="NCBI Taxonomy" id="1582974"/>
    <lineage>
        <taxon>Eukaryota</taxon>
        <taxon>Fungi</taxon>
        <taxon>Dikarya</taxon>
        <taxon>Basidiomycota</taxon>
        <taxon>Agaricomycotina</taxon>
        <taxon>Agaricomycetes</taxon>
        <taxon>Cantharellales</taxon>
        <taxon>Ceratobasidiaceae</taxon>
        <taxon>Ceratobasidium</taxon>
    </lineage>
</organism>
<evidence type="ECO:0000313" key="2">
    <source>
        <dbReference type="EMBL" id="KAB5594294.1"/>
    </source>
</evidence>
<dbReference type="AlphaFoldDB" id="A0A5N5QRF8"/>
<protein>
    <recommendedName>
        <fullName evidence="4">Lipid droplet-associated perilipin protein</fullName>
    </recommendedName>
</protein>
<dbReference type="OrthoDB" id="376826at2759"/>
<evidence type="ECO:0000256" key="1">
    <source>
        <dbReference type="SAM" id="MobiDB-lite"/>
    </source>
</evidence>
<dbReference type="Proteomes" id="UP000383932">
    <property type="component" value="Unassembled WGS sequence"/>
</dbReference>
<reference evidence="2 3" key="1">
    <citation type="journal article" date="2019" name="Fungal Biol. Biotechnol.">
        <title>Draft genome sequence of fastidious pathogen Ceratobasidium theobromae, which causes vascular-streak dieback in Theobroma cacao.</title>
        <authorList>
            <person name="Ali S.S."/>
            <person name="Asman A."/>
            <person name="Shao J."/>
            <person name="Firmansyah A.P."/>
            <person name="Susilo A.W."/>
            <person name="Rosmana A."/>
            <person name="McMahon P."/>
            <person name="Junaid M."/>
            <person name="Guest D."/>
            <person name="Kheng T.Y."/>
            <person name="Meinhardt L.W."/>
            <person name="Bailey B.A."/>
        </authorList>
    </citation>
    <scope>NUCLEOTIDE SEQUENCE [LARGE SCALE GENOMIC DNA]</scope>
    <source>
        <strain evidence="2 3">CT2</strain>
    </source>
</reference>
<gene>
    <name evidence="2" type="ORF">CTheo_2224</name>
</gene>
<evidence type="ECO:0000313" key="3">
    <source>
        <dbReference type="Proteomes" id="UP000383932"/>
    </source>
</evidence>